<dbReference type="Gene3D" id="3.80.10.10">
    <property type="entry name" value="Ribonuclease Inhibitor"/>
    <property type="match status" value="2"/>
</dbReference>
<feature type="domain" description="U2A'/phosphoprotein 32 family A C-terminal" evidence="2">
    <location>
        <begin position="184"/>
        <end position="202"/>
    </location>
</feature>
<dbReference type="InterPro" id="IPR048514">
    <property type="entry name" value="DHU1_N"/>
</dbReference>
<dbReference type="InterPro" id="IPR003603">
    <property type="entry name" value="U2A'_phosphoprotein32A_C"/>
</dbReference>
<dbReference type="InterPro" id="IPR032675">
    <property type="entry name" value="LRR_dom_sf"/>
</dbReference>
<protein>
    <recommendedName>
        <fullName evidence="2">U2A'/phosphoprotein 32 family A C-terminal domain-containing protein</fullName>
    </recommendedName>
</protein>
<dbReference type="EMBL" id="QGKY02000246">
    <property type="protein sequence ID" value="KAF2586910.1"/>
    <property type="molecule type" value="Genomic_DNA"/>
</dbReference>
<dbReference type="PANTHER" id="PTHR47201:SF1">
    <property type="entry name" value="PROTEIN DWD HYPERSENSITIVE TO UV-B 1"/>
    <property type="match status" value="1"/>
</dbReference>
<accession>A0A8S9JWI4</accession>
<dbReference type="PANTHER" id="PTHR47201">
    <property type="entry name" value="BNAC09G30780D PROTEIN"/>
    <property type="match status" value="1"/>
</dbReference>
<feature type="non-terminal residue" evidence="3">
    <location>
        <position position="479"/>
    </location>
</feature>
<evidence type="ECO:0000256" key="1">
    <source>
        <dbReference type="ARBA" id="ARBA00022737"/>
    </source>
</evidence>
<comment type="caution">
    <text evidence="3">The sequence shown here is derived from an EMBL/GenBank/DDBJ whole genome shotgun (WGS) entry which is preliminary data.</text>
</comment>
<keyword evidence="1" id="KW-0677">Repeat</keyword>
<reference evidence="3" key="1">
    <citation type="submission" date="2019-12" db="EMBL/GenBank/DDBJ databases">
        <title>Genome sequencing and annotation of Brassica cretica.</title>
        <authorList>
            <person name="Studholme D.J."/>
            <person name="Sarris P.F."/>
        </authorList>
    </citation>
    <scope>NUCLEOTIDE SEQUENCE</scope>
    <source>
        <strain evidence="3">PFS-102/07</strain>
        <tissue evidence="3">Leaf</tissue>
    </source>
</reference>
<sequence>DVFSQGLSCEVLNVRSLHFRKLNIAGEFTQLHTLILDSNRVTGFGESCFSAMPNLSFLSMCDTVVSDLWTASAALLKLPSLEVLRFQIWICCSESSSTPLKPQSSTDENMFDESNSRIEADFSGVFEQMDPDLTLEETLSMDDLNAEVFMREKVRKGKMPDQTNDLGDVGLKYISTKASPICSKKHYRIYMINSLPKLKVLDNLAIRKSDRDRATETYSENFEHLPYKRKSKESVVRVLEKRETRSSKWKSQSSYTRSLCAARMGSSAWPLLHSIPSFSRVQDEGRSLSPRQFEYHPLDPSLMVYGTLDGEVVVLNHESGKILRYIPSHGAQSITHLSTLSQVRQLLTVDGRLHLNFDIVPTGSSMNYTRSYYMNGNDYIISGSCDESMVRVCCAQTGRRLRDVSLEFGLQWNGSEFSMMFVQSLRGDPFRDFNMSVLATYTRPSSVSEIVKVNMLAPRDNIEEQSCGLHCYPSNSMGG</sequence>
<proteinExistence type="predicted"/>
<evidence type="ECO:0000313" key="3">
    <source>
        <dbReference type="EMBL" id="KAF2586910.1"/>
    </source>
</evidence>
<gene>
    <name evidence="3" type="ORF">F2Q70_00033974</name>
</gene>
<dbReference type="SUPFAM" id="SSF50998">
    <property type="entry name" value="Quinoprotein alcohol dehydrogenase-like"/>
    <property type="match status" value="1"/>
</dbReference>
<dbReference type="GO" id="GO:0080008">
    <property type="term" value="C:Cul4-RING E3 ubiquitin ligase complex"/>
    <property type="evidence" value="ECO:0007669"/>
    <property type="project" value="InterPro"/>
</dbReference>
<dbReference type="AlphaFoldDB" id="A0A8S9JWI4"/>
<dbReference type="GO" id="GO:0071493">
    <property type="term" value="P:cellular response to UV-B"/>
    <property type="evidence" value="ECO:0007669"/>
    <property type="project" value="InterPro"/>
</dbReference>
<dbReference type="Pfam" id="PF20919">
    <property type="entry name" value="DHU1_N"/>
    <property type="match status" value="2"/>
</dbReference>
<dbReference type="InterPro" id="IPR046377">
    <property type="entry name" value="DHU1"/>
</dbReference>
<name>A0A8S9JWI4_BRACR</name>
<dbReference type="InterPro" id="IPR011047">
    <property type="entry name" value="Quinoprotein_ADH-like_sf"/>
</dbReference>
<organism evidence="3">
    <name type="scientific">Brassica cretica</name>
    <name type="common">Mustard</name>
    <dbReference type="NCBI Taxonomy" id="69181"/>
    <lineage>
        <taxon>Eukaryota</taxon>
        <taxon>Viridiplantae</taxon>
        <taxon>Streptophyta</taxon>
        <taxon>Embryophyta</taxon>
        <taxon>Tracheophyta</taxon>
        <taxon>Spermatophyta</taxon>
        <taxon>Magnoliopsida</taxon>
        <taxon>eudicotyledons</taxon>
        <taxon>Gunneridae</taxon>
        <taxon>Pentapetalae</taxon>
        <taxon>rosids</taxon>
        <taxon>malvids</taxon>
        <taxon>Brassicales</taxon>
        <taxon>Brassicaceae</taxon>
        <taxon>Brassiceae</taxon>
        <taxon>Brassica</taxon>
    </lineage>
</organism>
<dbReference type="SMART" id="SM00446">
    <property type="entry name" value="LRRcap"/>
    <property type="match status" value="1"/>
</dbReference>
<evidence type="ECO:0000259" key="2">
    <source>
        <dbReference type="SMART" id="SM00446"/>
    </source>
</evidence>
<dbReference type="SUPFAM" id="SSF52058">
    <property type="entry name" value="L domain-like"/>
    <property type="match status" value="1"/>
</dbReference>